<dbReference type="EMBL" id="CAJOAZ010026279">
    <property type="protein sequence ID" value="CAF4399740.1"/>
    <property type="molecule type" value="Genomic_DNA"/>
</dbReference>
<gene>
    <name evidence="1" type="ORF">OXD698_LOCUS51391</name>
</gene>
<organism evidence="1 2">
    <name type="scientific">Adineta steineri</name>
    <dbReference type="NCBI Taxonomy" id="433720"/>
    <lineage>
        <taxon>Eukaryota</taxon>
        <taxon>Metazoa</taxon>
        <taxon>Spiralia</taxon>
        <taxon>Gnathifera</taxon>
        <taxon>Rotifera</taxon>
        <taxon>Eurotatoria</taxon>
        <taxon>Bdelloidea</taxon>
        <taxon>Adinetida</taxon>
        <taxon>Adinetidae</taxon>
        <taxon>Adineta</taxon>
    </lineage>
</organism>
<evidence type="ECO:0000313" key="1">
    <source>
        <dbReference type="EMBL" id="CAF4399740.1"/>
    </source>
</evidence>
<name>A0A820P654_9BILA</name>
<accession>A0A820P654</accession>
<comment type="caution">
    <text evidence="1">The sequence shown here is derived from an EMBL/GenBank/DDBJ whole genome shotgun (WGS) entry which is preliminary data.</text>
</comment>
<dbReference type="AlphaFoldDB" id="A0A820P654"/>
<reference evidence="1" key="1">
    <citation type="submission" date="2021-02" db="EMBL/GenBank/DDBJ databases">
        <authorList>
            <person name="Nowell W R."/>
        </authorList>
    </citation>
    <scope>NUCLEOTIDE SEQUENCE</scope>
</reference>
<dbReference type="Proteomes" id="UP000663844">
    <property type="component" value="Unassembled WGS sequence"/>
</dbReference>
<proteinExistence type="predicted"/>
<feature type="non-terminal residue" evidence="1">
    <location>
        <position position="1"/>
    </location>
</feature>
<evidence type="ECO:0000313" key="2">
    <source>
        <dbReference type="Proteomes" id="UP000663844"/>
    </source>
</evidence>
<sequence length="58" mass="6703">MENSNVIVDSSLSTNCQTQNEIIQQQAKVIEQQITMTKNVLQMSMETVSQMWNQQQDQ</sequence>
<protein>
    <submittedName>
        <fullName evidence="1">Uncharacterized protein</fullName>
    </submittedName>
</protein>